<evidence type="ECO:0000313" key="7">
    <source>
        <dbReference type="Proteomes" id="UP000231791"/>
    </source>
</evidence>
<name>A0A2K8PR83_STRLA</name>
<sequence length="237" mass="25537">MAAGPRGRGGGAPAAVRAPSAPEARTPGDGAPTAGPERPGKVPAMASRSTQILEAAARVIARRGVRGLRVEELAAEAGVSTALIYYHFKDRTGVLRQTLEFINDRAERYTTDRDPDAPRLSPREELEETLLLELQDTVEVRENSSVWGELRASAVFDEVLREDLARATLVWVQEVAALLGQVQPMAPASSLAAAAERLTALLEGLSMRWLSGGVRIDHAQELLRSSIDAELDGLRQN</sequence>
<evidence type="ECO:0000256" key="5">
    <source>
        <dbReference type="SAM" id="MobiDB-lite"/>
    </source>
</evidence>
<dbReference type="Pfam" id="PF00440">
    <property type="entry name" value="TetR_N"/>
    <property type="match status" value="1"/>
</dbReference>
<evidence type="ECO:0000313" key="6">
    <source>
        <dbReference type="EMBL" id="ATZ28125.1"/>
    </source>
</evidence>
<gene>
    <name evidence="6" type="ORF">SLAV_31765</name>
</gene>
<dbReference type="SUPFAM" id="SSF46689">
    <property type="entry name" value="Homeodomain-like"/>
    <property type="match status" value="1"/>
</dbReference>
<keyword evidence="3" id="KW-0238">DNA-binding</keyword>
<dbReference type="InterPro" id="IPR001647">
    <property type="entry name" value="HTH_TetR"/>
</dbReference>
<feature type="compositionally biased region" description="Low complexity" evidence="5">
    <location>
        <begin position="13"/>
        <end position="25"/>
    </location>
</feature>
<evidence type="ECO:0000256" key="1">
    <source>
        <dbReference type="ARBA" id="ARBA00022491"/>
    </source>
</evidence>
<evidence type="ECO:0000256" key="3">
    <source>
        <dbReference type="ARBA" id="ARBA00023125"/>
    </source>
</evidence>
<dbReference type="PANTHER" id="PTHR30055">
    <property type="entry name" value="HTH-TYPE TRANSCRIPTIONAL REGULATOR RUTR"/>
    <property type="match status" value="1"/>
</dbReference>
<proteinExistence type="predicted"/>
<dbReference type="InterPro" id="IPR050109">
    <property type="entry name" value="HTH-type_TetR-like_transc_reg"/>
</dbReference>
<dbReference type="PRINTS" id="PR00455">
    <property type="entry name" value="HTHTETR"/>
</dbReference>
<organism evidence="6 7">
    <name type="scientific">Streptomyces lavendulae subsp. lavendulae</name>
    <dbReference type="NCBI Taxonomy" id="58340"/>
    <lineage>
        <taxon>Bacteria</taxon>
        <taxon>Bacillati</taxon>
        <taxon>Actinomycetota</taxon>
        <taxon>Actinomycetes</taxon>
        <taxon>Kitasatosporales</taxon>
        <taxon>Streptomycetaceae</taxon>
        <taxon>Streptomyces</taxon>
    </lineage>
</organism>
<dbReference type="InterPro" id="IPR009057">
    <property type="entry name" value="Homeodomain-like_sf"/>
</dbReference>
<dbReference type="InterPro" id="IPR039538">
    <property type="entry name" value="BetI_C"/>
</dbReference>
<keyword evidence="7" id="KW-1185">Reference proteome</keyword>
<keyword evidence="4" id="KW-0804">Transcription</keyword>
<evidence type="ECO:0000256" key="2">
    <source>
        <dbReference type="ARBA" id="ARBA00023015"/>
    </source>
</evidence>
<dbReference type="Proteomes" id="UP000231791">
    <property type="component" value="Chromosome"/>
</dbReference>
<keyword evidence="2" id="KW-0805">Transcription regulation</keyword>
<reference evidence="6 7" key="1">
    <citation type="submission" date="2017-11" db="EMBL/GenBank/DDBJ databases">
        <title>Complete genome sequence of Streptomyces lavendulae subsp. lavendulae CCM 3239 (formerly 'Streptomyces aureofaciens CCM 3239'), the producer of the angucycline-type antibiotic auricin.</title>
        <authorList>
            <person name="Busche T."/>
            <person name="Novakova R."/>
            <person name="Al'Dilaimi A."/>
            <person name="Homerova D."/>
            <person name="Feckova L."/>
            <person name="Rezuchova B."/>
            <person name="Mingyar E."/>
            <person name="Csolleiova D."/>
            <person name="Bekeova C."/>
            <person name="Winkler A."/>
            <person name="Sevcikova B."/>
            <person name="Kalinowski J."/>
            <person name="Kormanec J."/>
            <person name="Ruckert C."/>
        </authorList>
    </citation>
    <scope>NUCLEOTIDE SEQUENCE [LARGE SCALE GENOMIC DNA]</scope>
    <source>
        <strain evidence="6 7">CCM 3239</strain>
    </source>
</reference>
<dbReference type="GO" id="GO:0003700">
    <property type="term" value="F:DNA-binding transcription factor activity"/>
    <property type="evidence" value="ECO:0007669"/>
    <property type="project" value="TreeGrafter"/>
</dbReference>
<dbReference type="GO" id="GO:0000976">
    <property type="term" value="F:transcription cis-regulatory region binding"/>
    <property type="evidence" value="ECO:0007669"/>
    <property type="project" value="TreeGrafter"/>
</dbReference>
<feature type="region of interest" description="Disordered" evidence="5">
    <location>
        <begin position="1"/>
        <end position="47"/>
    </location>
</feature>
<dbReference type="InterPro" id="IPR036271">
    <property type="entry name" value="Tet_transcr_reg_TetR-rel_C_sf"/>
</dbReference>
<dbReference type="AlphaFoldDB" id="A0A2K8PR83"/>
<evidence type="ECO:0000256" key="4">
    <source>
        <dbReference type="ARBA" id="ARBA00023163"/>
    </source>
</evidence>
<protein>
    <submittedName>
        <fullName evidence="6">Transcriptional regulator BetI</fullName>
    </submittedName>
</protein>
<keyword evidence="1" id="KW-0678">Repressor</keyword>
<dbReference type="SUPFAM" id="SSF48498">
    <property type="entry name" value="Tetracyclin repressor-like, C-terminal domain"/>
    <property type="match status" value="1"/>
</dbReference>
<dbReference type="KEGG" id="slx:SLAV_31765"/>
<dbReference type="Gene3D" id="1.10.357.10">
    <property type="entry name" value="Tetracycline Repressor, domain 2"/>
    <property type="match status" value="1"/>
</dbReference>
<dbReference type="Pfam" id="PF13977">
    <property type="entry name" value="TetR_C_6"/>
    <property type="match status" value="1"/>
</dbReference>
<dbReference type="PROSITE" id="PS50977">
    <property type="entry name" value="HTH_TETR_2"/>
    <property type="match status" value="1"/>
</dbReference>
<dbReference type="EMBL" id="CP024985">
    <property type="protein sequence ID" value="ATZ28125.1"/>
    <property type="molecule type" value="Genomic_DNA"/>
</dbReference>
<feature type="compositionally biased region" description="Gly residues" evidence="5">
    <location>
        <begin position="1"/>
        <end position="12"/>
    </location>
</feature>
<accession>A0A2K8PR83</accession>
<dbReference type="PANTHER" id="PTHR30055:SF239">
    <property type="entry name" value="TRANSCRIPTIONAL REGULATORY PROTEIN"/>
    <property type="match status" value="1"/>
</dbReference>